<proteinExistence type="predicted"/>
<evidence type="ECO:0000256" key="2">
    <source>
        <dbReference type="PIRSR" id="PIRSR605754-1"/>
    </source>
</evidence>
<accession>A0AAP2RI95</accession>
<feature type="active site" description="Proton donor/acceptor" evidence="2">
    <location>
        <position position="4"/>
    </location>
</feature>
<gene>
    <name evidence="3" type="ORF">LQE92_08710</name>
</gene>
<dbReference type="InterPro" id="IPR023365">
    <property type="entry name" value="Sortase_dom-sf"/>
</dbReference>
<evidence type="ECO:0000313" key="3">
    <source>
        <dbReference type="EMBL" id="MCD2492707.1"/>
    </source>
</evidence>
<comment type="caution">
    <text evidence="3">The sequence shown here is derived from an EMBL/GenBank/DDBJ whole genome shotgun (WGS) entry which is preliminary data.</text>
</comment>
<evidence type="ECO:0000313" key="4">
    <source>
        <dbReference type="Proteomes" id="UP001299265"/>
    </source>
</evidence>
<sequence length="85" mass="9449">MVGHNYKNDSHFGWLDELETGAVVRLTDKYGEAYEYVVYGIQIIAPDEINVLEDYEGEHALALITCTASGKNRLVVKCRLTSALG</sequence>
<dbReference type="Proteomes" id="UP001299265">
    <property type="component" value="Unassembled WGS sequence"/>
</dbReference>
<dbReference type="AlphaFoldDB" id="A0AAP2RI95"/>
<name>A0AAP2RI95_9FIRM</name>
<keyword evidence="4" id="KW-1185">Reference proteome</keyword>
<dbReference type="NCBIfam" id="TIGR01076">
    <property type="entry name" value="sortase_fam"/>
    <property type="match status" value="1"/>
</dbReference>
<dbReference type="Gene3D" id="2.40.260.10">
    <property type="entry name" value="Sortase"/>
    <property type="match status" value="1"/>
</dbReference>
<dbReference type="GO" id="GO:0016787">
    <property type="term" value="F:hydrolase activity"/>
    <property type="evidence" value="ECO:0007669"/>
    <property type="project" value="UniProtKB-KW"/>
</dbReference>
<keyword evidence="1" id="KW-0378">Hydrolase</keyword>
<dbReference type="Pfam" id="PF04203">
    <property type="entry name" value="Sortase"/>
    <property type="match status" value="1"/>
</dbReference>
<dbReference type="EMBL" id="JAJNOR010000004">
    <property type="protein sequence ID" value="MCD2492707.1"/>
    <property type="molecule type" value="Genomic_DNA"/>
</dbReference>
<dbReference type="SUPFAM" id="SSF63817">
    <property type="entry name" value="Sortase"/>
    <property type="match status" value="1"/>
</dbReference>
<feature type="active site" description="Acyl-thioester intermediate" evidence="2">
    <location>
        <position position="66"/>
    </location>
</feature>
<reference evidence="3 4" key="1">
    <citation type="submission" date="2021-11" db="EMBL/GenBank/DDBJ databases">
        <title>Lacrimispora sp. nov. NSJ-141 isolated from human feces.</title>
        <authorList>
            <person name="Abdugheni R."/>
        </authorList>
    </citation>
    <scope>NUCLEOTIDE SEQUENCE [LARGE SCALE GENOMIC DNA]</scope>
    <source>
        <strain evidence="3 4">NSJ-141</strain>
    </source>
</reference>
<protein>
    <submittedName>
        <fullName evidence="3">Sortase</fullName>
    </submittedName>
</protein>
<organism evidence="3 4">
    <name type="scientific">Lientehia hominis</name>
    <dbReference type="NCBI Taxonomy" id="2897778"/>
    <lineage>
        <taxon>Bacteria</taxon>
        <taxon>Bacillati</taxon>
        <taxon>Bacillota</taxon>
        <taxon>Clostridia</taxon>
        <taxon>Lachnospirales</taxon>
        <taxon>Lachnospiraceae</taxon>
        <taxon>Lientehia</taxon>
    </lineage>
</organism>
<evidence type="ECO:0000256" key="1">
    <source>
        <dbReference type="ARBA" id="ARBA00022801"/>
    </source>
</evidence>
<dbReference type="InterPro" id="IPR005754">
    <property type="entry name" value="Sortase"/>
</dbReference>